<dbReference type="EC" id="2.7.4.6" evidence="9"/>
<keyword evidence="4 9" id="KW-0808">Transferase</keyword>
<evidence type="ECO:0000256" key="3">
    <source>
        <dbReference type="ARBA" id="ARBA00022553"/>
    </source>
</evidence>
<evidence type="ECO:0000256" key="8">
    <source>
        <dbReference type="ARBA" id="ARBA00047945"/>
    </source>
</evidence>
<dbReference type="InterPro" id="IPR034907">
    <property type="entry name" value="NDK-like_dom"/>
</dbReference>
<evidence type="ECO:0000256" key="6">
    <source>
        <dbReference type="ARBA" id="ARBA00023080"/>
    </source>
</evidence>
<dbReference type="Proteomes" id="UP000660110">
    <property type="component" value="Unassembled WGS sequence"/>
</dbReference>
<dbReference type="RefSeq" id="WP_188375858.1">
    <property type="nucleotide sequence ID" value="NZ_BMEL01000001.1"/>
</dbReference>
<keyword evidence="5 9" id="KW-0418">Kinase</keyword>
<feature type="binding site" evidence="9 10">
    <location>
        <position position="102"/>
    </location>
    <ligand>
        <name>ATP</name>
        <dbReference type="ChEBI" id="CHEBI:30616"/>
    </ligand>
</feature>
<keyword evidence="6 9" id="KW-0546">Nucleotide metabolism</keyword>
<keyword evidence="9" id="KW-0460">Magnesium</keyword>
<name>A0A917ETG0_HALAA</name>
<evidence type="ECO:0000256" key="10">
    <source>
        <dbReference type="PROSITE-ProRule" id="PRU00706"/>
    </source>
</evidence>
<evidence type="ECO:0000256" key="4">
    <source>
        <dbReference type="ARBA" id="ARBA00022679"/>
    </source>
</evidence>
<comment type="subunit">
    <text evidence="9">Homotetramer.</text>
</comment>
<gene>
    <name evidence="9 13" type="primary">ndk</name>
    <name evidence="13" type="ORF">GCM10010954_04790</name>
</gene>
<feature type="active site" description="Pros-phosphohistidine intermediate" evidence="9 10">
    <location>
        <position position="115"/>
    </location>
</feature>
<keyword evidence="9" id="KW-0479">Metal-binding</keyword>
<dbReference type="SMART" id="SM00562">
    <property type="entry name" value="NDK"/>
    <property type="match status" value="1"/>
</dbReference>
<dbReference type="GO" id="GO:0046872">
    <property type="term" value="F:metal ion binding"/>
    <property type="evidence" value="ECO:0007669"/>
    <property type="project" value="UniProtKB-KW"/>
</dbReference>
<dbReference type="AlphaFoldDB" id="A0A917ETG0"/>
<comment type="catalytic activity">
    <reaction evidence="8">
        <text>dZDP + ATP = dZTP + ADP</text>
        <dbReference type="Rhea" id="RHEA:67644"/>
        <dbReference type="ChEBI" id="CHEBI:30616"/>
        <dbReference type="ChEBI" id="CHEBI:172929"/>
        <dbReference type="ChEBI" id="CHEBI:172931"/>
        <dbReference type="ChEBI" id="CHEBI:456216"/>
    </reaction>
</comment>
<dbReference type="PROSITE" id="PS51374">
    <property type="entry name" value="NDPK_LIKE"/>
    <property type="match status" value="1"/>
</dbReference>
<evidence type="ECO:0000256" key="9">
    <source>
        <dbReference type="HAMAP-Rule" id="MF_00451"/>
    </source>
</evidence>
<dbReference type="GO" id="GO:0005524">
    <property type="term" value="F:ATP binding"/>
    <property type="evidence" value="ECO:0007669"/>
    <property type="project" value="UniProtKB-UniRule"/>
</dbReference>
<comment type="catalytic activity">
    <reaction evidence="9">
        <text>a 2'-deoxyribonucleoside 5'-diphosphate + ATP = a 2'-deoxyribonucleoside 5'-triphosphate + ADP</text>
        <dbReference type="Rhea" id="RHEA:44640"/>
        <dbReference type="ChEBI" id="CHEBI:30616"/>
        <dbReference type="ChEBI" id="CHEBI:61560"/>
        <dbReference type="ChEBI" id="CHEBI:73316"/>
        <dbReference type="ChEBI" id="CHEBI:456216"/>
        <dbReference type="EC" id="2.7.4.6"/>
    </reaction>
</comment>
<reference evidence="13" key="1">
    <citation type="journal article" date="2014" name="Int. J. Syst. Evol. Microbiol.">
        <title>Complete genome sequence of Corynebacterium casei LMG S-19264T (=DSM 44701T), isolated from a smear-ripened cheese.</title>
        <authorList>
            <consortium name="US DOE Joint Genome Institute (JGI-PGF)"/>
            <person name="Walter F."/>
            <person name="Albersmeier A."/>
            <person name="Kalinowski J."/>
            <person name="Ruckert C."/>
        </authorList>
    </citation>
    <scope>NUCLEOTIDE SEQUENCE</scope>
    <source>
        <strain evidence="13">CGMCC 1.12153</strain>
    </source>
</reference>
<dbReference type="FunFam" id="3.30.70.141:FF:000002">
    <property type="entry name" value="Nucleoside diphosphate kinase"/>
    <property type="match status" value="1"/>
</dbReference>
<comment type="function">
    <text evidence="9">Major role in the synthesis of nucleoside triphosphates other than ATP. The ATP gamma phosphate is transferred to the NDP beta phosphate via a ping-pong mechanism, using a phosphorylated active-site intermediate.</text>
</comment>
<feature type="binding site" evidence="9 10">
    <location>
        <position position="112"/>
    </location>
    <ligand>
        <name>ATP</name>
        <dbReference type="ChEBI" id="CHEBI:30616"/>
    </ligand>
</feature>
<evidence type="ECO:0000256" key="11">
    <source>
        <dbReference type="RuleBase" id="RU004011"/>
    </source>
</evidence>
<comment type="caution">
    <text evidence="13">The sequence shown here is derived from an EMBL/GenBank/DDBJ whole genome shotgun (WGS) entry which is preliminary data.</text>
</comment>
<dbReference type="GO" id="GO:0006241">
    <property type="term" value="P:CTP biosynthetic process"/>
    <property type="evidence" value="ECO:0007669"/>
    <property type="project" value="UniProtKB-UniRule"/>
</dbReference>
<proteinExistence type="inferred from homology"/>
<dbReference type="InterPro" id="IPR001564">
    <property type="entry name" value="Nucleoside_diP_kinase"/>
</dbReference>
<feature type="binding site" evidence="9 10">
    <location>
        <position position="91"/>
    </location>
    <ligand>
        <name>ATP</name>
        <dbReference type="ChEBI" id="CHEBI:30616"/>
    </ligand>
</feature>
<evidence type="ECO:0000256" key="2">
    <source>
        <dbReference type="ARBA" id="ARBA00008142"/>
    </source>
</evidence>
<feature type="domain" description="Nucleoside diphosphate kinase-like" evidence="12">
    <location>
        <begin position="1"/>
        <end position="138"/>
    </location>
</feature>
<dbReference type="PANTHER" id="PTHR11349">
    <property type="entry name" value="NUCLEOSIDE DIPHOSPHATE KINASE"/>
    <property type="match status" value="1"/>
</dbReference>
<accession>A0A917ETG0</accession>
<feature type="modified residue" description="Phosphothreonine" evidence="9">
    <location>
        <position position="91"/>
    </location>
</feature>
<dbReference type="GO" id="GO:0006183">
    <property type="term" value="P:GTP biosynthetic process"/>
    <property type="evidence" value="ECO:0007669"/>
    <property type="project" value="UniProtKB-UniRule"/>
</dbReference>
<comment type="subcellular location">
    <subcellularLocation>
        <location evidence="9">Cytoplasm</location>
    </subcellularLocation>
</comment>
<evidence type="ECO:0000313" key="13">
    <source>
        <dbReference type="EMBL" id="GGF09388.1"/>
    </source>
</evidence>
<organism evidence="13 14">
    <name type="scientific">Halobacillus andaensis</name>
    <dbReference type="NCBI Taxonomy" id="1176239"/>
    <lineage>
        <taxon>Bacteria</taxon>
        <taxon>Bacillati</taxon>
        <taxon>Bacillota</taxon>
        <taxon>Bacilli</taxon>
        <taxon>Bacillales</taxon>
        <taxon>Bacillaceae</taxon>
        <taxon>Halobacillus</taxon>
    </lineage>
</organism>
<dbReference type="GO" id="GO:0006228">
    <property type="term" value="P:UTP biosynthetic process"/>
    <property type="evidence" value="ECO:0007669"/>
    <property type="project" value="UniProtKB-UniRule"/>
</dbReference>
<comment type="similarity">
    <text evidence="2 9 10 11">Belongs to the NDK family.</text>
</comment>
<dbReference type="InterPro" id="IPR036850">
    <property type="entry name" value="NDK-like_dom_sf"/>
</dbReference>
<reference evidence="13" key="2">
    <citation type="submission" date="2020-09" db="EMBL/GenBank/DDBJ databases">
        <authorList>
            <person name="Sun Q."/>
            <person name="Zhou Y."/>
        </authorList>
    </citation>
    <scope>NUCLEOTIDE SEQUENCE</scope>
    <source>
        <strain evidence="13">CGMCC 1.12153</strain>
    </source>
</reference>
<comment type="function">
    <text evidence="7">(Microbial infection) Catalyzes the phosphorylation of dZDP to dZTP, when the bacterium is infected by a phage that produces the substrate for the synthesis of dZTP (2- amino-2'-deoxyadenosine 5'-triphosphate), which is then used by the phage as a DNA polymerase substrate.</text>
</comment>
<feature type="binding site" evidence="9 10">
    <location>
        <position position="9"/>
    </location>
    <ligand>
        <name>ATP</name>
        <dbReference type="ChEBI" id="CHEBI:30616"/>
    </ligand>
</feature>
<keyword evidence="9" id="KW-0547">Nucleotide-binding</keyword>
<dbReference type="EMBL" id="BMEL01000001">
    <property type="protein sequence ID" value="GGF09388.1"/>
    <property type="molecule type" value="Genomic_DNA"/>
</dbReference>
<dbReference type="Pfam" id="PF00334">
    <property type="entry name" value="NDK"/>
    <property type="match status" value="1"/>
</dbReference>
<sequence length="148" mass="16511">MEKTFLMIKPDGVQRNLIGEVTSKFEKKGFKLAGAKLMKIDRALAEEHYGEHKGKPFFEELVDFITSGPVFAMVWEGENVILTARQMMGATNPQEASPGTVRGDHGLTVGKNVIHGSDSAQSAEREIGLFFNESELIDYNKDNLSWVY</sequence>
<feature type="modified residue" description="Phosphoserine" evidence="9">
    <location>
        <position position="122"/>
    </location>
</feature>
<feature type="binding site" evidence="9 10">
    <location>
        <position position="85"/>
    </location>
    <ligand>
        <name>ATP</name>
        <dbReference type="ChEBI" id="CHEBI:30616"/>
    </ligand>
</feature>
<evidence type="ECO:0000313" key="14">
    <source>
        <dbReference type="Proteomes" id="UP000660110"/>
    </source>
</evidence>
<dbReference type="GO" id="GO:0005737">
    <property type="term" value="C:cytoplasm"/>
    <property type="evidence" value="ECO:0007669"/>
    <property type="project" value="UniProtKB-SubCell"/>
</dbReference>
<evidence type="ECO:0000256" key="1">
    <source>
        <dbReference type="ARBA" id="ARBA00001946"/>
    </source>
</evidence>
<feature type="binding site" evidence="9 10">
    <location>
        <position position="57"/>
    </location>
    <ligand>
        <name>ATP</name>
        <dbReference type="ChEBI" id="CHEBI:30616"/>
    </ligand>
</feature>
<dbReference type="HAMAP" id="MF_00451">
    <property type="entry name" value="NDP_kinase"/>
    <property type="match status" value="1"/>
</dbReference>
<evidence type="ECO:0000256" key="7">
    <source>
        <dbReference type="ARBA" id="ARBA00024802"/>
    </source>
</evidence>
<comment type="cofactor">
    <cofactor evidence="1 9">
        <name>Mg(2+)</name>
        <dbReference type="ChEBI" id="CHEBI:18420"/>
    </cofactor>
</comment>
<keyword evidence="3 9" id="KW-0597">Phosphoprotein</keyword>
<dbReference type="CDD" id="cd04413">
    <property type="entry name" value="NDPk_I"/>
    <property type="match status" value="1"/>
</dbReference>
<keyword evidence="14" id="KW-1185">Reference proteome</keyword>
<dbReference type="NCBIfam" id="NF001908">
    <property type="entry name" value="PRK00668.1"/>
    <property type="match status" value="1"/>
</dbReference>
<keyword evidence="9" id="KW-0963">Cytoplasm</keyword>
<evidence type="ECO:0000256" key="5">
    <source>
        <dbReference type="ARBA" id="ARBA00022777"/>
    </source>
</evidence>
<dbReference type="Gene3D" id="3.30.70.141">
    <property type="entry name" value="Nucleoside diphosphate kinase-like domain"/>
    <property type="match status" value="1"/>
</dbReference>
<dbReference type="SUPFAM" id="SSF54919">
    <property type="entry name" value="Nucleoside diphosphate kinase, NDK"/>
    <property type="match status" value="1"/>
</dbReference>
<keyword evidence="9" id="KW-0067">ATP-binding</keyword>
<dbReference type="PRINTS" id="PR01243">
    <property type="entry name" value="NUCDPKINASE"/>
</dbReference>
<protein>
    <recommendedName>
        <fullName evidence="9">Nucleoside diphosphate kinase</fullName>
        <shortName evidence="9">NDK</shortName>
        <shortName evidence="9">NDP kinase</shortName>
        <ecNumber evidence="9">2.7.4.6</ecNumber>
    </recommendedName>
    <alternativeName>
        <fullName evidence="9">Nucleoside-2-P kinase</fullName>
    </alternativeName>
</protein>
<evidence type="ECO:0000259" key="12">
    <source>
        <dbReference type="SMART" id="SM00562"/>
    </source>
</evidence>
<comment type="catalytic activity">
    <reaction evidence="9">
        <text>a ribonucleoside 5'-diphosphate + ATP = a ribonucleoside 5'-triphosphate + ADP</text>
        <dbReference type="Rhea" id="RHEA:18113"/>
        <dbReference type="ChEBI" id="CHEBI:30616"/>
        <dbReference type="ChEBI" id="CHEBI:57930"/>
        <dbReference type="ChEBI" id="CHEBI:61557"/>
        <dbReference type="ChEBI" id="CHEBI:456216"/>
        <dbReference type="EC" id="2.7.4.6"/>
    </reaction>
</comment>
<dbReference type="GO" id="GO:0004550">
    <property type="term" value="F:nucleoside diphosphate kinase activity"/>
    <property type="evidence" value="ECO:0007669"/>
    <property type="project" value="UniProtKB-UniRule"/>
</dbReference>